<dbReference type="EMBL" id="JAFCIX010000435">
    <property type="protein sequence ID" value="KAH6590209.1"/>
    <property type="molecule type" value="Genomic_DNA"/>
</dbReference>
<proteinExistence type="predicted"/>
<reference evidence="2 3" key="1">
    <citation type="submission" date="2021-02" db="EMBL/GenBank/DDBJ databases">
        <title>Variation within the Batrachochytrium salamandrivorans European outbreak.</title>
        <authorList>
            <person name="Kelly M."/>
            <person name="Pasmans F."/>
            <person name="Shea T.P."/>
            <person name="Munoz J.F."/>
            <person name="Carranza S."/>
            <person name="Cuomo C.A."/>
            <person name="Martel A."/>
        </authorList>
    </citation>
    <scope>NUCLEOTIDE SEQUENCE [LARGE SCALE GENOMIC DNA]</scope>
    <source>
        <strain evidence="2 3">AMFP18/2</strain>
    </source>
</reference>
<organism evidence="2 3">
    <name type="scientific">Batrachochytrium salamandrivorans</name>
    <dbReference type="NCBI Taxonomy" id="1357716"/>
    <lineage>
        <taxon>Eukaryota</taxon>
        <taxon>Fungi</taxon>
        <taxon>Fungi incertae sedis</taxon>
        <taxon>Chytridiomycota</taxon>
        <taxon>Chytridiomycota incertae sedis</taxon>
        <taxon>Chytridiomycetes</taxon>
        <taxon>Rhizophydiales</taxon>
        <taxon>Rhizophydiales incertae sedis</taxon>
        <taxon>Batrachochytrium</taxon>
    </lineage>
</organism>
<feature type="compositionally biased region" description="Polar residues" evidence="1">
    <location>
        <begin position="393"/>
        <end position="409"/>
    </location>
</feature>
<keyword evidence="3" id="KW-1185">Reference proteome</keyword>
<gene>
    <name evidence="2" type="ORF">BASA50_009471</name>
</gene>
<feature type="compositionally biased region" description="Basic and acidic residues" evidence="1">
    <location>
        <begin position="512"/>
        <end position="525"/>
    </location>
</feature>
<protein>
    <submittedName>
        <fullName evidence="2">Uncharacterized protein</fullName>
    </submittedName>
</protein>
<accession>A0ABQ8F125</accession>
<evidence type="ECO:0000256" key="1">
    <source>
        <dbReference type="SAM" id="MobiDB-lite"/>
    </source>
</evidence>
<feature type="region of interest" description="Disordered" evidence="1">
    <location>
        <begin position="393"/>
        <end position="419"/>
    </location>
</feature>
<comment type="caution">
    <text evidence="2">The sequence shown here is derived from an EMBL/GenBank/DDBJ whole genome shotgun (WGS) entry which is preliminary data.</text>
</comment>
<evidence type="ECO:0000313" key="3">
    <source>
        <dbReference type="Proteomes" id="UP001648503"/>
    </source>
</evidence>
<sequence>MTTQAPLLNARSHKMVQMHLLEHPFHVRRHDVDKNSMDLSLEHRSSMRRKLYGPHMARANIPNSSCCEYGNFHTNYADEIPPEWQGTTHAEYTPKLSKETLANQIQNKESMKYTRASHFSLESNECPKLAISLTKKDYSAKNHNNFSKVNYKEIDQNHKGYPPIFRDENELIMSRENIIHKKIDNDTPASRFEGQPIRKVGKDSKSTAHFSFGSEPIIWESVTGTSMKAHRLTEKPKITEYELLEKSKSSVLENPDIQIDKNESVQRRDFVLSETLDRSTLKFDNTESIKNLKSTNFTLGPDNHFNPGSQYQHSFEANTLKVAEMARVHVPTVTPPSTSKFCIIVEDCEDRRIGESIQKQDYTSSSINIDTIFNIKHNVDNVKNINSKSSISFENDTSRPSNFTQSVSSAAYGHPESRRDGRFAKDAYVRGGRLQLPVYQSYHPINTSDLKTETQSVSHSEFQAPTREKILESLAPQDHCAYLKASHFEIGTQDSGVSVNDRSYSTASCHYSDPRHKPNSLRKDGAGASGLNRGSMISRRNEDFNETMLNTVTRYPHVPESLTTITNSRYGMFDHPTTRIPLRHPIVHDTMESCIHSSVFPVPSSKGSTEVVFKPIRELSTVTRRTYVAPEVMTFRSSHLP</sequence>
<dbReference type="Proteomes" id="UP001648503">
    <property type="component" value="Unassembled WGS sequence"/>
</dbReference>
<feature type="region of interest" description="Disordered" evidence="1">
    <location>
        <begin position="506"/>
        <end position="535"/>
    </location>
</feature>
<evidence type="ECO:0000313" key="2">
    <source>
        <dbReference type="EMBL" id="KAH6590209.1"/>
    </source>
</evidence>
<name>A0ABQ8F125_9FUNG</name>